<name>A0A5E4PVT3_9NEOP</name>
<sequence>MLETMLGRTLLLSPTPGAPRLFPTTTRCLDSFSRTTSTDLTPNVTPHMPLPPLDTSSRTRKVPCITLKDTKPLEATIMTSGIRTSSYRSTPLEVKR</sequence>
<reference evidence="2 3" key="1">
    <citation type="submission" date="2017-07" db="EMBL/GenBank/DDBJ databases">
        <authorList>
            <person name="Talla V."/>
            <person name="Backstrom N."/>
        </authorList>
    </citation>
    <scope>NUCLEOTIDE SEQUENCE [LARGE SCALE GENOMIC DNA]</scope>
</reference>
<dbReference type="AlphaFoldDB" id="A0A5E4PVT3"/>
<evidence type="ECO:0000256" key="1">
    <source>
        <dbReference type="SAM" id="MobiDB-lite"/>
    </source>
</evidence>
<organism evidence="2 3">
    <name type="scientific">Leptidea sinapis</name>
    <dbReference type="NCBI Taxonomy" id="189913"/>
    <lineage>
        <taxon>Eukaryota</taxon>
        <taxon>Metazoa</taxon>
        <taxon>Ecdysozoa</taxon>
        <taxon>Arthropoda</taxon>
        <taxon>Hexapoda</taxon>
        <taxon>Insecta</taxon>
        <taxon>Pterygota</taxon>
        <taxon>Neoptera</taxon>
        <taxon>Endopterygota</taxon>
        <taxon>Lepidoptera</taxon>
        <taxon>Glossata</taxon>
        <taxon>Ditrysia</taxon>
        <taxon>Papilionoidea</taxon>
        <taxon>Pieridae</taxon>
        <taxon>Dismorphiinae</taxon>
        <taxon>Leptidea</taxon>
    </lineage>
</organism>
<evidence type="ECO:0000313" key="2">
    <source>
        <dbReference type="EMBL" id="VVC89273.1"/>
    </source>
</evidence>
<gene>
    <name evidence="2" type="ORF">LSINAPIS_LOCUS2440</name>
</gene>
<keyword evidence="3" id="KW-1185">Reference proteome</keyword>
<protein>
    <submittedName>
        <fullName evidence="2">Uncharacterized protein</fullName>
    </submittedName>
</protein>
<feature type="compositionally biased region" description="Polar residues" evidence="1">
    <location>
        <begin position="33"/>
        <end position="44"/>
    </location>
</feature>
<proteinExistence type="predicted"/>
<feature type="region of interest" description="Disordered" evidence="1">
    <location>
        <begin position="33"/>
        <end position="60"/>
    </location>
</feature>
<accession>A0A5E4PVT3</accession>
<dbReference type="EMBL" id="FZQP02000493">
    <property type="protein sequence ID" value="VVC89273.1"/>
    <property type="molecule type" value="Genomic_DNA"/>
</dbReference>
<dbReference type="Proteomes" id="UP000324832">
    <property type="component" value="Unassembled WGS sequence"/>
</dbReference>
<evidence type="ECO:0000313" key="3">
    <source>
        <dbReference type="Proteomes" id="UP000324832"/>
    </source>
</evidence>